<reference evidence="3 4" key="1">
    <citation type="submission" date="2016-11" db="EMBL/GenBank/DDBJ databases">
        <authorList>
            <person name="Jaros S."/>
            <person name="Januszkiewicz K."/>
            <person name="Wedrychowicz H."/>
        </authorList>
    </citation>
    <scope>NUCLEOTIDE SEQUENCE [LARGE SCALE GENOMIC DNA]</scope>
    <source>
        <strain evidence="3 4">DSM 21637</strain>
    </source>
</reference>
<accession>A0A1K1WPH4</accession>
<dbReference type="CDD" id="cd06223">
    <property type="entry name" value="PRTases_typeI"/>
    <property type="match status" value="1"/>
</dbReference>
<dbReference type="InterPro" id="IPR000836">
    <property type="entry name" value="PRTase_dom"/>
</dbReference>
<dbReference type="PANTHER" id="PTHR11608:SF0">
    <property type="entry name" value="BIFUNCTIONAL PROTEIN PYRR"/>
    <property type="match status" value="1"/>
</dbReference>
<dbReference type="GO" id="GO:0016757">
    <property type="term" value="F:glycosyltransferase activity"/>
    <property type="evidence" value="ECO:0007669"/>
    <property type="project" value="UniProtKB-KW"/>
</dbReference>
<gene>
    <name evidence="3" type="ORF">SAMN02745752_01485</name>
</gene>
<dbReference type="OrthoDB" id="9802227at2"/>
<dbReference type="InterPro" id="IPR029057">
    <property type="entry name" value="PRTase-like"/>
</dbReference>
<dbReference type="InterPro" id="IPR050137">
    <property type="entry name" value="PyrR_bifunctional"/>
</dbReference>
<evidence type="ECO:0000313" key="3">
    <source>
        <dbReference type="EMBL" id="SFX39183.1"/>
    </source>
</evidence>
<evidence type="ECO:0000313" key="4">
    <source>
        <dbReference type="Proteomes" id="UP000182350"/>
    </source>
</evidence>
<dbReference type="Proteomes" id="UP000182350">
    <property type="component" value="Unassembled WGS sequence"/>
</dbReference>
<organism evidence="3 4">
    <name type="scientific">Marinospirillum alkaliphilum DSM 21637</name>
    <dbReference type="NCBI Taxonomy" id="1122209"/>
    <lineage>
        <taxon>Bacteria</taxon>
        <taxon>Pseudomonadati</taxon>
        <taxon>Pseudomonadota</taxon>
        <taxon>Gammaproteobacteria</taxon>
        <taxon>Oceanospirillales</taxon>
        <taxon>Oceanospirillaceae</taxon>
        <taxon>Marinospirillum</taxon>
    </lineage>
</organism>
<feature type="region of interest" description="Disordered" evidence="1">
    <location>
        <begin position="161"/>
        <end position="186"/>
    </location>
</feature>
<proteinExistence type="predicted"/>
<dbReference type="EMBL" id="FPJW01000004">
    <property type="protein sequence ID" value="SFX39183.1"/>
    <property type="molecule type" value="Genomic_DNA"/>
</dbReference>
<sequence length="186" mass="20567">MNQQGITHHQLPDVAPLLEQLAAQLEQHLAARGIKEPLLVGIHTGGVWVAEALRQKMQVNWPLGSLDISFYRDDYSHNGLNPSVKPSNLPFATEDRHLVLVDDVLMSGRTIRAALNEIFDFGRPASVTLVTLLALPGRELPIQPDCCGQYLELPEDQRIKLSGPSPLQLNRVTRPLDTPPHNGEQA</sequence>
<dbReference type="RefSeq" id="WP_072325724.1">
    <property type="nucleotide sequence ID" value="NZ_FPJW01000004.1"/>
</dbReference>
<keyword evidence="3" id="KW-0328">Glycosyltransferase</keyword>
<evidence type="ECO:0000259" key="2">
    <source>
        <dbReference type="Pfam" id="PF00156"/>
    </source>
</evidence>
<dbReference type="SUPFAM" id="SSF53271">
    <property type="entry name" value="PRTase-like"/>
    <property type="match status" value="1"/>
</dbReference>
<dbReference type="Gene3D" id="3.40.50.2020">
    <property type="match status" value="1"/>
</dbReference>
<dbReference type="AlphaFoldDB" id="A0A1K1WPH4"/>
<dbReference type="Pfam" id="PF00156">
    <property type="entry name" value="Pribosyltran"/>
    <property type="match status" value="1"/>
</dbReference>
<dbReference type="STRING" id="1122209.SAMN02745752_01485"/>
<keyword evidence="4" id="KW-1185">Reference proteome</keyword>
<keyword evidence="3" id="KW-0808">Transferase</keyword>
<name>A0A1K1WPH4_9GAMM</name>
<feature type="domain" description="Phosphoribosyltransferase" evidence="2">
    <location>
        <begin position="16"/>
        <end position="143"/>
    </location>
</feature>
<dbReference type="PANTHER" id="PTHR11608">
    <property type="entry name" value="BIFUNCTIONAL PROTEIN PYRR"/>
    <property type="match status" value="1"/>
</dbReference>
<protein>
    <submittedName>
        <fullName evidence="3">Pyrimidine operon attenuation protein / uracil phosphoribosyltransferase</fullName>
    </submittedName>
</protein>
<evidence type="ECO:0000256" key="1">
    <source>
        <dbReference type="SAM" id="MobiDB-lite"/>
    </source>
</evidence>
<dbReference type="NCBIfam" id="NF003545">
    <property type="entry name" value="PRK05205.1-1"/>
    <property type="match status" value="1"/>
</dbReference>